<sequence length="263" mass="30057">NFTVDARLESVVNWYLQGIRCIVLPLNLFPFYLIYAKTPKHSHTYRYFVLHMQSFQLWSTLIDLHVGILFLPMPLLPLLGGYCNGVLCKAGLPAHYSAVICLFVLSGIFNSMGISIFYRHQLILPEGHWLRIGKVPAITSLFVTPNTSVGRHFLEEVGLQHYTFLIIRISPESSSDVVVDGKHNWMVYDTHSFPLTWIIVEASVLVAFYPALFCVISIHLYRGIARVLECCDSSRSLSKKTQNHIIDSRSSFSVFFSPHQFRF</sequence>
<dbReference type="Pfam" id="PF10327">
    <property type="entry name" value="7TM_GPCR_Sri"/>
    <property type="match status" value="1"/>
</dbReference>
<dbReference type="PANTHER" id="PTHR45830">
    <property type="entry name" value="SERPENTINE RECEPTOR, CLASS I"/>
    <property type="match status" value="1"/>
</dbReference>
<evidence type="ECO:0000313" key="3">
    <source>
        <dbReference type="Proteomes" id="UP001432027"/>
    </source>
</evidence>
<keyword evidence="1" id="KW-1133">Transmembrane helix</keyword>
<dbReference type="AlphaFoldDB" id="A0AAV5TA15"/>
<dbReference type="PANTHER" id="PTHR45830:SF15">
    <property type="entry name" value="SERPENTINE RECEPTOR, CLASS I"/>
    <property type="match status" value="1"/>
</dbReference>
<comment type="caution">
    <text evidence="2">The sequence shown here is derived from an EMBL/GenBank/DDBJ whole genome shotgun (WGS) entry which is preliminary data.</text>
</comment>
<keyword evidence="1" id="KW-0812">Transmembrane</keyword>
<accession>A0AAV5TA15</accession>
<dbReference type="EMBL" id="BTSX01000004">
    <property type="protein sequence ID" value="GMS92073.1"/>
    <property type="molecule type" value="Genomic_DNA"/>
</dbReference>
<organism evidence="2 3">
    <name type="scientific">Pristionchus entomophagus</name>
    <dbReference type="NCBI Taxonomy" id="358040"/>
    <lineage>
        <taxon>Eukaryota</taxon>
        <taxon>Metazoa</taxon>
        <taxon>Ecdysozoa</taxon>
        <taxon>Nematoda</taxon>
        <taxon>Chromadorea</taxon>
        <taxon>Rhabditida</taxon>
        <taxon>Rhabditina</taxon>
        <taxon>Diplogasteromorpha</taxon>
        <taxon>Diplogasteroidea</taxon>
        <taxon>Neodiplogasteridae</taxon>
        <taxon>Pristionchus</taxon>
    </lineage>
</organism>
<reference evidence="2" key="1">
    <citation type="submission" date="2023-10" db="EMBL/GenBank/DDBJ databases">
        <title>Genome assembly of Pristionchus species.</title>
        <authorList>
            <person name="Yoshida K."/>
            <person name="Sommer R.J."/>
        </authorList>
    </citation>
    <scope>NUCLEOTIDE SEQUENCE</scope>
    <source>
        <strain evidence="2">RS0144</strain>
    </source>
</reference>
<feature type="transmembrane region" description="Helical" evidence="1">
    <location>
        <begin position="14"/>
        <end position="35"/>
    </location>
</feature>
<feature type="transmembrane region" description="Helical" evidence="1">
    <location>
        <begin position="55"/>
        <end position="76"/>
    </location>
</feature>
<keyword evidence="1" id="KW-0472">Membrane</keyword>
<evidence type="ECO:0000313" key="2">
    <source>
        <dbReference type="EMBL" id="GMS92073.1"/>
    </source>
</evidence>
<proteinExistence type="predicted"/>
<protein>
    <recommendedName>
        <fullName evidence="4">G protein-coupled receptor</fullName>
    </recommendedName>
</protein>
<keyword evidence="3" id="KW-1185">Reference proteome</keyword>
<feature type="transmembrane region" description="Helical" evidence="1">
    <location>
        <begin position="195"/>
        <end position="221"/>
    </location>
</feature>
<name>A0AAV5TA15_9BILA</name>
<feature type="non-terminal residue" evidence="2">
    <location>
        <position position="1"/>
    </location>
</feature>
<dbReference type="InterPro" id="IPR019429">
    <property type="entry name" value="7TM_GPCR_serpentine_rcpt_Sri"/>
</dbReference>
<evidence type="ECO:0008006" key="4">
    <source>
        <dbReference type="Google" id="ProtNLM"/>
    </source>
</evidence>
<gene>
    <name evidence="2" type="ORF">PENTCL1PPCAC_14248</name>
</gene>
<feature type="transmembrane region" description="Helical" evidence="1">
    <location>
        <begin position="96"/>
        <end position="118"/>
    </location>
</feature>
<evidence type="ECO:0000256" key="1">
    <source>
        <dbReference type="SAM" id="Phobius"/>
    </source>
</evidence>
<dbReference type="Proteomes" id="UP001432027">
    <property type="component" value="Unassembled WGS sequence"/>
</dbReference>